<evidence type="ECO:0000259" key="3">
    <source>
        <dbReference type="Pfam" id="PF13960"/>
    </source>
</evidence>
<dbReference type="GeneID" id="108824579"/>
<accession>A0A9W3CH57</accession>
<feature type="region of interest" description="Disordered" evidence="1">
    <location>
        <begin position="491"/>
        <end position="518"/>
    </location>
</feature>
<dbReference type="InterPro" id="IPR004242">
    <property type="entry name" value="Transposase_21"/>
</dbReference>
<dbReference type="OrthoDB" id="1051367at2759"/>
<dbReference type="Proteomes" id="UP000504610">
    <property type="component" value="Chromosome 9"/>
</dbReference>
<protein>
    <submittedName>
        <fullName evidence="6">Uncharacterized protein LOC108824579</fullName>
    </submittedName>
</protein>
<dbReference type="InterPro" id="IPR029480">
    <property type="entry name" value="Transpos_assoc"/>
</dbReference>
<dbReference type="InterPro" id="IPR025452">
    <property type="entry name" value="DUF4218"/>
</dbReference>
<evidence type="ECO:0000259" key="2">
    <source>
        <dbReference type="Pfam" id="PF13952"/>
    </source>
</evidence>
<evidence type="ECO:0000313" key="6">
    <source>
        <dbReference type="RefSeq" id="XP_056850776.1"/>
    </source>
</evidence>
<sequence length="1005" mass="115278">MVEKSWVHLNIADPGYERGAREFVTCVGAYIAESELIICTCADCSNVDRHSAGVVFDHLVTRGMDLSYKLREDWYHHGEVVSGAGCRSDASDRNKEILGLYQAAEFLDEYFVRQRDVSEVAEGEDKEEDEFLAMLADAETPLYPSCANHSKLSVIVSLFRIKTESGWSDMSFDRLLETLPQMLPEDNVLHTSLYEVKRFLKSFYIGYEKIHACVNDCCLFRKELEKLDNCPKCNASRWKINMRTGDVKKGIPPKVLRYFPIIPLLKRMFRSEDMAKDLRWHFSNKSTDGKSRHPVDSVTWDQMNDKYPSFAAEERNLRLGLSTDGFNPFSMKNVNYSCWPVLLVNYNMSPEKCMKEENIMLSLLIPGPTQPGNNIDVYLAPLIEDLNLLWEKGEVTYDAFRCKVKAGKMGCPGCGKNTDSMWLSNCRKHVYMSHQKGLPPRHAYRGKKSWFDAKAEYGRKGRIMSGRNISQILRNYKNEFGNVKITGNKRKMKEAVGSESNTDDESSESKEEEEAVDEEELSRWKKRSIFLKLPYWEELPVRHNLDVMHVERNVAASLVATLLHCGKSKDGLNARKDLELLGIRKDLHPQPRGKRTYLPPAPWSLSSKEKKVFCKRLFDFRGPDGYCSNISRCVKLEEWLLPKGVRIAIGRLCAFFRHLCQRVIDREKISVMETEIVETLCMFERVFPPSFFDIVVHLVVHLRREARLCGPVHFRWMYPFERYMKVLKDFVRNFARPEGCIAEAYLAEECVRFCREFLKKTTSVEENPDRNAEFESSSILKGRPISAATSCVLSEKDLKIQFATWLKEQVSVTSEIHDETLKWVAYGPRASARAFSGYIINGLRFHTISVDRQTQNSGVPYEATTMCCSSAKDTSQMVDLVSYYGRMVEIILIDYNTFYIPVFRCLWGNIANGVKVEDGFTLVNLNQSKMAFARDTYILASQAKQVFYSRVDESSTWYVAMRGPTRRYTEEDCEDGHADVGPLPAVLAMDADDLVDDSRNAQADC</sequence>
<dbReference type="Pfam" id="PF13960">
    <property type="entry name" value="DUF4218"/>
    <property type="match status" value="1"/>
</dbReference>
<feature type="domain" description="DUF4216" evidence="2">
    <location>
        <begin position="893"/>
        <end position="959"/>
    </location>
</feature>
<dbReference type="Pfam" id="PF13952">
    <property type="entry name" value="DUF4216"/>
    <property type="match status" value="1"/>
</dbReference>
<evidence type="ECO:0000259" key="4">
    <source>
        <dbReference type="Pfam" id="PF13963"/>
    </source>
</evidence>
<reference evidence="5" key="1">
    <citation type="journal article" date="2019" name="Database">
        <title>The radish genome database (RadishGD): an integrated information resource for radish genomics.</title>
        <authorList>
            <person name="Yu H.J."/>
            <person name="Baek S."/>
            <person name="Lee Y.J."/>
            <person name="Cho A."/>
            <person name="Mun J.H."/>
        </authorList>
    </citation>
    <scope>NUCLEOTIDE SEQUENCE [LARGE SCALE GENOMIC DNA]</scope>
    <source>
        <strain evidence="5">cv. WK10039</strain>
    </source>
</reference>
<feature type="compositionally biased region" description="Acidic residues" evidence="1">
    <location>
        <begin position="501"/>
        <end position="518"/>
    </location>
</feature>
<dbReference type="KEGG" id="rsz:108824579"/>
<dbReference type="PANTHER" id="PTHR10775">
    <property type="entry name" value="OS08G0208400 PROTEIN"/>
    <property type="match status" value="1"/>
</dbReference>
<reference evidence="6" key="2">
    <citation type="submission" date="2025-08" db="UniProtKB">
        <authorList>
            <consortium name="RefSeq"/>
        </authorList>
    </citation>
    <scope>IDENTIFICATION</scope>
    <source>
        <tissue evidence="6">Leaf</tissue>
    </source>
</reference>
<dbReference type="RefSeq" id="XP_056850776.1">
    <property type="nucleotide sequence ID" value="XM_056994796.1"/>
</dbReference>
<dbReference type="AlphaFoldDB" id="A0A9W3CH57"/>
<dbReference type="Pfam" id="PF13963">
    <property type="entry name" value="Transpos_assoc"/>
    <property type="match status" value="1"/>
</dbReference>
<dbReference type="Pfam" id="PF02992">
    <property type="entry name" value="Transposase_21"/>
    <property type="match status" value="2"/>
</dbReference>
<dbReference type="PANTHER" id="PTHR10775:SF179">
    <property type="entry name" value="TRANSPOSON, EN_SPM-LIKE, TRANSPOSASE-ASSOCIATED DOMAIN PROTEIN"/>
    <property type="match status" value="1"/>
</dbReference>
<feature type="domain" description="Transposase-associated" evidence="4">
    <location>
        <begin position="4"/>
        <end position="79"/>
    </location>
</feature>
<organism evidence="5 6">
    <name type="scientific">Raphanus sativus</name>
    <name type="common">Radish</name>
    <name type="synonym">Raphanus raphanistrum var. sativus</name>
    <dbReference type="NCBI Taxonomy" id="3726"/>
    <lineage>
        <taxon>Eukaryota</taxon>
        <taxon>Viridiplantae</taxon>
        <taxon>Streptophyta</taxon>
        <taxon>Embryophyta</taxon>
        <taxon>Tracheophyta</taxon>
        <taxon>Spermatophyta</taxon>
        <taxon>Magnoliopsida</taxon>
        <taxon>eudicotyledons</taxon>
        <taxon>Gunneridae</taxon>
        <taxon>Pentapetalae</taxon>
        <taxon>rosids</taxon>
        <taxon>malvids</taxon>
        <taxon>Brassicales</taxon>
        <taxon>Brassicaceae</taxon>
        <taxon>Brassiceae</taxon>
        <taxon>Raphanus</taxon>
    </lineage>
</organism>
<gene>
    <name evidence="6" type="primary">LOC108824579</name>
</gene>
<feature type="domain" description="DUF4218" evidence="3">
    <location>
        <begin position="659"/>
        <end position="771"/>
    </location>
</feature>
<name>A0A9W3CH57_RAPSA</name>
<evidence type="ECO:0000313" key="5">
    <source>
        <dbReference type="Proteomes" id="UP000504610"/>
    </source>
</evidence>
<keyword evidence="5" id="KW-1185">Reference proteome</keyword>
<dbReference type="InterPro" id="IPR025312">
    <property type="entry name" value="DUF4216"/>
</dbReference>
<evidence type="ECO:0000256" key="1">
    <source>
        <dbReference type="SAM" id="MobiDB-lite"/>
    </source>
</evidence>
<proteinExistence type="predicted"/>